<evidence type="ECO:0000313" key="2">
    <source>
        <dbReference type="EMBL" id="KAJ3991559.1"/>
    </source>
</evidence>
<evidence type="ECO:0000313" key="3">
    <source>
        <dbReference type="Proteomes" id="UP001163828"/>
    </source>
</evidence>
<keyword evidence="3" id="KW-1185">Reference proteome</keyword>
<name>A0ABQ8Q143_9AGAR</name>
<keyword evidence="1" id="KW-1133">Transmembrane helix</keyword>
<proteinExistence type="predicted"/>
<keyword evidence="1" id="KW-0812">Transmembrane</keyword>
<accession>A0ABQ8Q143</accession>
<sequence>MVGATFTILLSLLKFLLTVTFVASWRFHIWYLSVYVCMCVLVLFTVYSLQFMVHYDILTVHL</sequence>
<organism evidence="2 3">
    <name type="scientific">Lentinula boryana</name>
    <dbReference type="NCBI Taxonomy" id="40481"/>
    <lineage>
        <taxon>Eukaryota</taxon>
        <taxon>Fungi</taxon>
        <taxon>Dikarya</taxon>
        <taxon>Basidiomycota</taxon>
        <taxon>Agaricomycotina</taxon>
        <taxon>Agaricomycetes</taxon>
        <taxon>Agaricomycetidae</taxon>
        <taxon>Agaricales</taxon>
        <taxon>Marasmiineae</taxon>
        <taxon>Omphalotaceae</taxon>
        <taxon>Lentinula</taxon>
    </lineage>
</organism>
<protein>
    <submittedName>
        <fullName evidence="2">Uncharacterized protein</fullName>
    </submittedName>
</protein>
<gene>
    <name evidence="2" type="ORF">F5050DRAFT_1793489</name>
</gene>
<feature type="transmembrane region" description="Helical" evidence="1">
    <location>
        <begin position="28"/>
        <end position="49"/>
    </location>
</feature>
<reference evidence="2" key="1">
    <citation type="submission" date="2022-08" db="EMBL/GenBank/DDBJ databases">
        <authorList>
            <consortium name="DOE Joint Genome Institute"/>
            <person name="Min B."/>
            <person name="Riley R."/>
            <person name="Sierra-Patev S."/>
            <person name="Naranjo-Ortiz M."/>
            <person name="Looney B."/>
            <person name="Konkel Z."/>
            <person name="Slot J.C."/>
            <person name="Sakamoto Y."/>
            <person name="Steenwyk J.L."/>
            <person name="Rokas A."/>
            <person name="Carro J."/>
            <person name="Camarero S."/>
            <person name="Ferreira P."/>
            <person name="Molpeceres G."/>
            <person name="Ruiz-Duenas F.J."/>
            <person name="Serrano A."/>
            <person name="Henrissat B."/>
            <person name="Drula E."/>
            <person name="Hughes K.W."/>
            <person name="Mata J.L."/>
            <person name="Ishikawa N.K."/>
            <person name="Vargas-Isla R."/>
            <person name="Ushijima S."/>
            <person name="Smith C.A."/>
            <person name="Ahrendt S."/>
            <person name="Andreopoulos W."/>
            <person name="He G."/>
            <person name="Labutti K."/>
            <person name="Lipzen A."/>
            <person name="Ng V."/>
            <person name="Sandor L."/>
            <person name="Barry K."/>
            <person name="Martinez A.T."/>
            <person name="Xiao Y."/>
            <person name="Gibbons J.G."/>
            <person name="Terashima K."/>
            <person name="Hibbett D.S."/>
            <person name="Grigoriev I.V."/>
        </authorList>
    </citation>
    <scope>NUCLEOTIDE SEQUENCE</scope>
    <source>
        <strain evidence="2">TFB10827</strain>
    </source>
</reference>
<comment type="caution">
    <text evidence="2">The sequence shown here is derived from an EMBL/GenBank/DDBJ whole genome shotgun (WGS) entry which is preliminary data.</text>
</comment>
<dbReference type="Proteomes" id="UP001163828">
    <property type="component" value="Unassembled WGS sequence"/>
</dbReference>
<dbReference type="EMBL" id="MU791002">
    <property type="protein sequence ID" value="KAJ3991559.1"/>
    <property type="molecule type" value="Genomic_DNA"/>
</dbReference>
<keyword evidence="1" id="KW-0472">Membrane</keyword>
<evidence type="ECO:0000256" key="1">
    <source>
        <dbReference type="SAM" id="Phobius"/>
    </source>
</evidence>